<dbReference type="EMBL" id="CP097320">
    <property type="protein sequence ID" value="UQX12191.1"/>
    <property type="molecule type" value="Genomic_DNA"/>
</dbReference>
<feature type="transmembrane region" description="Helical" evidence="1">
    <location>
        <begin position="321"/>
        <end position="340"/>
    </location>
</feature>
<keyword evidence="1" id="KW-1133">Transmembrane helix</keyword>
<evidence type="ECO:0000256" key="1">
    <source>
        <dbReference type="SAM" id="Phobius"/>
    </source>
</evidence>
<name>A0ABY4QNI2_9MYCO</name>
<feature type="transmembrane region" description="Helical" evidence="1">
    <location>
        <begin position="561"/>
        <end position="584"/>
    </location>
</feature>
<reference evidence="2" key="1">
    <citation type="submission" date="2022-05" db="EMBL/GenBank/DDBJ databases">
        <title>A methanotrophic Mycobacterium dominates a cave microbial ecosystem.</title>
        <authorList>
            <person name="Van Spanning R.J.M."/>
            <person name="Guan Q."/>
            <person name="Melkonian C."/>
            <person name="Gallant J."/>
            <person name="Polerecky L."/>
            <person name="Flot J.-F."/>
            <person name="Brandt B.W."/>
            <person name="Braster M."/>
            <person name="Iturbe Espinoza P."/>
            <person name="Aerts J."/>
            <person name="Meima-Franke M."/>
            <person name="Piersma S.R."/>
            <person name="Bunduc C."/>
            <person name="Ummels R."/>
            <person name="Pain A."/>
            <person name="Fleming E.J."/>
            <person name="van der Wel N."/>
            <person name="Gherman V.D."/>
            <person name="Sarbu S.M."/>
            <person name="Bodelier P.L.E."/>
            <person name="Bitter W."/>
        </authorList>
    </citation>
    <scope>NUCLEOTIDE SEQUENCE</scope>
    <source>
        <strain evidence="2">Sulfur Cave</strain>
    </source>
</reference>
<feature type="transmembrane region" description="Helical" evidence="1">
    <location>
        <begin position="604"/>
        <end position="624"/>
    </location>
</feature>
<feature type="transmembrane region" description="Helical" evidence="1">
    <location>
        <begin position="105"/>
        <end position="128"/>
    </location>
</feature>
<feature type="transmembrane region" description="Helical" evidence="1">
    <location>
        <begin position="511"/>
        <end position="531"/>
    </location>
</feature>
<feature type="transmembrane region" description="Helical" evidence="1">
    <location>
        <begin position="134"/>
        <end position="157"/>
    </location>
</feature>
<feature type="transmembrane region" description="Helical" evidence="1">
    <location>
        <begin position="835"/>
        <end position="853"/>
    </location>
</feature>
<feature type="transmembrane region" description="Helical" evidence="1">
    <location>
        <begin position="669"/>
        <end position="688"/>
    </location>
</feature>
<feature type="transmembrane region" description="Helical" evidence="1">
    <location>
        <begin position="206"/>
        <end position="227"/>
    </location>
</feature>
<protein>
    <recommendedName>
        <fullName evidence="4">Polysaccharide biosynthesis protein C-terminal domain-containing protein</fullName>
    </recommendedName>
</protein>
<feature type="transmembrane region" description="Helical" evidence="1">
    <location>
        <begin position="418"/>
        <end position="436"/>
    </location>
</feature>
<feature type="transmembrane region" description="Helical" evidence="1">
    <location>
        <begin position="288"/>
        <end position="309"/>
    </location>
</feature>
<feature type="transmembrane region" description="Helical" evidence="1">
    <location>
        <begin position="859"/>
        <end position="877"/>
    </location>
</feature>
<feature type="transmembrane region" description="Helical" evidence="1">
    <location>
        <begin position="695"/>
        <end position="714"/>
    </location>
</feature>
<feature type="transmembrane region" description="Helical" evidence="1">
    <location>
        <begin position="473"/>
        <end position="491"/>
    </location>
</feature>
<sequence>MTVAQKFGQIAVLLTLLAAAVGVLRGALGTPLLLMAGSARSDIRREGSFAFTSALLVSPIVGIVMWAVEGSGIRLPTLLIIVATPSALVKEVLRSVAIAEGRAHVATLWDSVFFAGSAALLVAAWLHLSVATTTYLIGGWTALAVLALVGLLVAVRIAPRLRQYPAWISKSWRHRARYGTDSGLQQTTAFAVLLLTAVVLSPEAAAALRGATALLAPVVIAVSANQLRVIAESKRLGMPPAQVWSSLARIALVSISATILLGLALSFLPGPVGERLVLGPTFEAARAIIPVVAFQYAIGVWLFAVAIWLRCFNRSLSALKLRACDALVVLVMALGGAVLFHTAAGVAVGIATATTFISAMTLLRFKPWATPTHPARPERRQSAPAFGAARDLVDVGGPRPLPRATSLRLGETTQVNEALIALWVFAALAVFGPAAIIRYTGIPTNASWLWSLPAIAISAARFAFLIGKGERRLFEMMFWCFTYTFLGLAPLAQLREDFWPFSVPRIDNTYVAAATLIVLVGCGAFLCGAGFDGVASVRRRRNAERTYDVVKQVFTINYPRAIVLSVIALAIDTYFLSMLGWTIFLQSRTEVVEGQSDVWGQSSTFAIMRGAAATAPLVAFLALIRFRREAKSARMLGENISSRVMGSNTVLLVVVGIVLAVVMNPVSNARYFFGTAMLAVATAFGLFATRQRFRFTACGFLVGMLLIFPLADAFRVSREATLKSTNPIESLLQGDYDSFAQLMNGYLVGARDGIVPFRQFSGVLLFWVPRTLWTTKPMDTGPYIAEGRGYFFTNLSAPLWIELYLNGSWLLLAVGMFAVGYAVHRWDTRLNAELNFYRMPGLLGCILPFYSMILLRGSLLQAASFLACVLAFAAFVSQRKKLKTRPRAPGVVPEPLPGLGMAQLRTDCVGA</sequence>
<evidence type="ECO:0000313" key="2">
    <source>
        <dbReference type="EMBL" id="UQX12191.1"/>
    </source>
</evidence>
<feature type="transmembrane region" description="Helical" evidence="1">
    <location>
        <begin position="448"/>
        <end position="466"/>
    </location>
</feature>
<organism evidence="2 3">
    <name type="scientific">Candidatus Mycobacterium methanotrophicum</name>
    <dbReference type="NCBI Taxonomy" id="2943498"/>
    <lineage>
        <taxon>Bacteria</taxon>
        <taxon>Bacillati</taxon>
        <taxon>Actinomycetota</taxon>
        <taxon>Actinomycetes</taxon>
        <taxon>Mycobacteriales</taxon>
        <taxon>Mycobacteriaceae</taxon>
        <taxon>Mycobacterium</taxon>
    </lineage>
</organism>
<accession>A0ABY4QNI2</accession>
<evidence type="ECO:0000313" key="3">
    <source>
        <dbReference type="Proteomes" id="UP001056610"/>
    </source>
</evidence>
<dbReference type="RefSeq" id="WP_249763192.1">
    <property type="nucleotide sequence ID" value="NZ_CP097320.1"/>
</dbReference>
<proteinExistence type="predicted"/>
<feature type="transmembrane region" description="Helical" evidence="1">
    <location>
        <begin position="803"/>
        <end position="823"/>
    </location>
</feature>
<feature type="transmembrane region" description="Helical" evidence="1">
    <location>
        <begin position="178"/>
        <end position="200"/>
    </location>
</feature>
<evidence type="ECO:0008006" key="4">
    <source>
        <dbReference type="Google" id="ProtNLM"/>
    </source>
</evidence>
<feature type="transmembrane region" description="Helical" evidence="1">
    <location>
        <begin position="12"/>
        <end position="36"/>
    </location>
</feature>
<gene>
    <name evidence="2" type="ORF">M5I08_07830</name>
</gene>
<feature type="transmembrane region" description="Helical" evidence="1">
    <location>
        <begin position="346"/>
        <end position="365"/>
    </location>
</feature>
<feature type="transmembrane region" description="Helical" evidence="1">
    <location>
        <begin position="247"/>
        <end position="268"/>
    </location>
</feature>
<feature type="transmembrane region" description="Helical" evidence="1">
    <location>
        <begin position="645"/>
        <end position="663"/>
    </location>
</feature>
<dbReference type="Proteomes" id="UP001056610">
    <property type="component" value="Chromosome"/>
</dbReference>
<keyword evidence="1" id="KW-0472">Membrane</keyword>
<keyword evidence="3" id="KW-1185">Reference proteome</keyword>
<feature type="transmembrane region" description="Helical" evidence="1">
    <location>
        <begin position="48"/>
        <end position="67"/>
    </location>
</feature>
<keyword evidence="1" id="KW-0812">Transmembrane</keyword>